<dbReference type="Proteomes" id="UP000256862">
    <property type="component" value="Plasmid CO2235_mp"/>
</dbReference>
<organism evidence="2">
    <name type="scientific">Cupriavidus oxalaticus</name>
    <dbReference type="NCBI Taxonomy" id="96344"/>
    <lineage>
        <taxon>Bacteria</taxon>
        <taxon>Pseudomonadati</taxon>
        <taxon>Pseudomonadota</taxon>
        <taxon>Betaproteobacteria</taxon>
        <taxon>Burkholderiales</taxon>
        <taxon>Burkholderiaceae</taxon>
        <taxon>Cupriavidus</taxon>
    </lineage>
</organism>
<proteinExistence type="predicted"/>
<feature type="compositionally biased region" description="Basic and acidic residues" evidence="1">
    <location>
        <begin position="14"/>
        <end position="23"/>
    </location>
</feature>
<evidence type="ECO:0000313" key="2">
    <source>
        <dbReference type="EMBL" id="SPC20703.1"/>
    </source>
</evidence>
<dbReference type="EMBL" id="OGUS01000139">
    <property type="protein sequence ID" value="SPC20703.1"/>
    <property type="molecule type" value="Genomic_DNA"/>
</dbReference>
<accession>A0A375GL26</accession>
<sequence length="59" mass="6581">MRQQHAVRPQGHTPELDRPDLPKGRSGPFSLRSLRLPVLPRAVRARLRGLPCMLAVTSS</sequence>
<name>A0A375GL26_9BURK</name>
<protein>
    <submittedName>
        <fullName evidence="2">Uncharacterized protein</fullName>
    </submittedName>
</protein>
<dbReference type="AlphaFoldDB" id="A0A375GL26"/>
<comment type="caution">
    <text evidence="2">The sequence shown here is derived from an EMBL/GenBank/DDBJ whole genome shotgun (WGS) entry which is preliminary data.</text>
</comment>
<reference evidence="2" key="1">
    <citation type="submission" date="2018-01" db="EMBL/GenBank/DDBJ databases">
        <authorList>
            <person name="Clerissi C."/>
        </authorList>
    </citation>
    <scope>NUCLEOTIDE SEQUENCE</scope>
    <source>
        <strain evidence="2">Cupriavidus oxalaticus LMG 2235</strain>
    </source>
</reference>
<feature type="region of interest" description="Disordered" evidence="1">
    <location>
        <begin position="1"/>
        <end position="33"/>
    </location>
</feature>
<evidence type="ECO:0000256" key="1">
    <source>
        <dbReference type="SAM" id="MobiDB-lite"/>
    </source>
</evidence>
<gene>
    <name evidence="2" type="ORF">CO2235_MP40059</name>
</gene>